<sequence length="682" mass="74068">MESHTNRRAEEQHRQAEIRQQIALLQAQLADPSDSVTIPQPPRSPKRKVPESMTLAPSTPSPKKKRKTMGDRPSLVVASSSKSAPTKPKKNTAKSVAKPRGQSDEPARSTVIERLASFNKLITNPTEPQATGDYGHKRDERLALVENLRPGPYQHENLPHDPDFDKFEPHSSIRLSSRNVPHVQFVDFLRGRYHVSPSQLYSVIRLLPDKQGYEVPVDGEWVTIAVVAERGPINHTRAPVGLEREDDCVIGRNGKPLPKKSNVGEATASGSALPKPLGKKYVNLKLIDFGCRSDSGANGGKSAIRGDAFLSLLLFKSDSFDTLDTSNGGLPRKIYKGGSRGAFEHMSKLREGAVIALLTPKILKPFQRSGSTPHPTTNILAVTPESEASISVIGYAQDLGSCPAVKKDGKPCGSWVDKRVSEVCEWHVQNAVERRRASRAEFSSATSGLGDNSKKKPTYDPTRQWGLKPEDPPSGSTYVFSGHVISGSAGDSRSMYVGETIGREAQAKASRISAKDADRVLKALLEKDKEGTRALIKARQASSRKDPTKDTNSSSSKRELDPPSGDSEEEEGSSQPRPSGKNAYSADVIRMLGFDPTSKAGKKSKLEVAELQRKLDLLTAAHASRPIELGPRPGKSRSCVTIPDRKPDVKDVPVFKAGPLLGQEAALPPNDGMVDLESSDVE</sequence>
<evidence type="ECO:0000313" key="1">
    <source>
        <dbReference type="EMBL" id="KAF9649564.1"/>
    </source>
</evidence>
<keyword evidence="2" id="KW-1185">Reference proteome</keyword>
<dbReference type="EMBL" id="MU117996">
    <property type="protein sequence ID" value="KAF9649564.1"/>
    <property type="molecule type" value="Genomic_DNA"/>
</dbReference>
<accession>A0ACB6ZJ07</accession>
<dbReference type="Proteomes" id="UP000886501">
    <property type="component" value="Unassembled WGS sequence"/>
</dbReference>
<comment type="caution">
    <text evidence="1">The sequence shown here is derived from an EMBL/GenBank/DDBJ whole genome shotgun (WGS) entry which is preliminary data.</text>
</comment>
<evidence type="ECO:0000313" key="2">
    <source>
        <dbReference type="Proteomes" id="UP000886501"/>
    </source>
</evidence>
<reference evidence="1" key="1">
    <citation type="submission" date="2019-10" db="EMBL/GenBank/DDBJ databases">
        <authorList>
            <consortium name="DOE Joint Genome Institute"/>
            <person name="Kuo A."/>
            <person name="Miyauchi S."/>
            <person name="Kiss E."/>
            <person name="Drula E."/>
            <person name="Kohler A."/>
            <person name="Sanchez-Garcia M."/>
            <person name="Andreopoulos B."/>
            <person name="Barry K.W."/>
            <person name="Bonito G."/>
            <person name="Buee M."/>
            <person name="Carver A."/>
            <person name="Chen C."/>
            <person name="Cichocki N."/>
            <person name="Clum A."/>
            <person name="Culley D."/>
            <person name="Crous P.W."/>
            <person name="Fauchery L."/>
            <person name="Girlanda M."/>
            <person name="Hayes R."/>
            <person name="Keri Z."/>
            <person name="Labutti K."/>
            <person name="Lipzen A."/>
            <person name="Lombard V."/>
            <person name="Magnuson J."/>
            <person name="Maillard F."/>
            <person name="Morin E."/>
            <person name="Murat C."/>
            <person name="Nolan M."/>
            <person name="Ohm R."/>
            <person name="Pangilinan J."/>
            <person name="Pereira M."/>
            <person name="Perotto S."/>
            <person name="Peter M."/>
            <person name="Riley R."/>
            <person name="Sitrit Y."/>
            <person name="Stielow B."/>
            <person name="Szollosi G."/>
            <person name="Zifcakova L."/>
            <person name="Stursova M."/>
            <person name="Spatafora J.W."/>
            <person name="Tedersoo L."/>
            <person name="Vaario L.-M."/>
            <person name="Yamada A."/>
            <person name="Yan M."/>
            <person name="Wang P."/>
            <person name="Xu J."/>
            <person name="Bruns T."/>
            <person name="Baldrian P."/>
            <person name="Vilgalys R."/>
            <person name="Henrissat B."/>
            <person name="Grigoriev I.V."/>
            <person name="Hibbett D."/>
            <person name="Nagy L.G."/>
            <person name="Martin F.M."/>
        </authorList>
    </citation>
    <scope>NUCLEOTIDE SEQUENCE</scope>
    <source>
        <strain evidence="1">P2</strain>
    </source>
</reference>
<gene>
    <name evidence="1" type="ORF">BDM02DRAFT_3268637</name>
</gene>
<organism evidence="1 2">
    <name type="scientific">Thelephora ganbajun</name>
    <name type="common">Ganba fungus</name>
    <dbReference type="NCBI Taxonomy" id="370292"/>
    <lineage>
        <taxon>Eukaryota</taxon>
        <taxon>Fungi</taxon>
        <taxon>Dikarya</taxon>
        <taxon>Basidiomycota</taxon>
        <taxon>Agaricomycotina</taxon>
        <taxon>Agaricomycetes</taxon>
        <taxon>Thelephorales</taxon>
        <taxon>Thelephoraceae</taxon>
        <taxon>Thelephora</taxon>
    </lineage>
</organism>
<protein>
    <submittedName>
        <fullName evidence="1">Uncharacterized protein</fullName>
    </submittedName>
</protein>
<reference evidence="1" key="2">
    <citation type="journal article" date="2020" name="Nat. Commun.">
        <title>Large-scale genome sequencing of mycorrhizal fungi provides insights into the early evolution of symbiotic traits.</title>
        <authorList>
            <person name="Miyauchi S."/>
            <person name="Kiss E."/>
            <person name="Kuo A."/>
            <person name="Drula E."/>
            <person name="Kohler A."/>
            <person name="Sanchez-Garcia M."/>
            <person name="Morin E."/>
            <person name="Andreopoulos B."/>
            <person name="Barry K.W."/>
            <person name="Bonito G."/>
            <person name="Buee M."/>
            <person name="Carver A."/>
            <person name="Chen C."/>
            <person name="Cichocki N."/>
            <person name="Clum A."/>
            <person name="Culley D."/>
            <person name="Crous P.W."/>
            <person name="Fauchery L."/>
            <person name="Girlanda M."/>
            <person name="Hayes R.D."/>
            <person name="Keri Z."/>
            <person name="LaButti K."/>
            <person name="Lipzen A."/>
            <person name="Lombard V."/>
            <person name="Magnuson J."/>
            <person name="Maillard F."/>
            <person name="Murat C."/>
            <person name="Nolan M."/>
            <person name="Ohm R.A."/>
            <person name="Pangilinan J."/>
            <person name="Pereira M.F."/>
            <person name="Perotto S."/>
            <person name="Peter M."/>
            <person name="Pfister S."/>
            <person name="Riley R."/>
            <person name="Sitrit Y."/>
            <person name="Stielow J.B."/>
            <person name="Szollosi G."/>
            <person name="Zifcakova L."/>
            <person name="Stursova M."/>
            <person name="Spatafora J.W."/>
            <person name="Tedersoo L."/>
            <person name="Vaario L.M."/>
            <person name="Yamada A."/>
            <person name="Yan M."/>
            <person name="Wang P."/>
            <person name="Xu J."/>
            <person name="Bruns T."/>
            <person name="Baldrian P."/>
            <person name="Vilgalys R."/>
            <person name="Dunand C."/>
            <person name="Henrissat B."/>
            <person name="Grigoriev I.V."/>
            <person name="Hibbett D."/>
            <person name="Nagy L.G."/>
            <person name="Martin F.M."/>
        </authorList>
    </citation>
    <scope>NUCLEOTIDE SEQUENCE</scope>
    <source>
        <strain evidence="1">P2</strain>
    </source>
</reference>
<name>A0ACB6ZJ07_THEGA</name>
<proteinExistence type="predicted"/>